<reference evidence="1 2" key="1">
    <citation type="submission" date="2023-01" db="EMBL/GenBank/DDBJ databases">
        <authorList>
            <person name="Kreplak J."/>
        </authorList>
    </citation>
    <scope>NUCLEOTIDE SEQUENCE [LARGE SCALE GENOMIC DNA]</scope>
</reference>
<evidence type="ECO:0000313" key="1">
    <source>
        <dbReference type="EMBL" id="CAI8602327.1"/>
    </source>
</evidence>
<dbReference type="AlphaFoldDB" id="A0AAV1A1Y3"/>
<dbReference type="Proteomes" id="UP001157006">
    <property type="component" value="Chromosome 3"/>
</dbReference>
<accession>A0AAV1A1Y3</accession>
<evidence type="ECO:0000313" key="2">
    <source>
        <dbReference type="Proteomes" id="UP001157006"/>
    </source>
</evidence>
<gene>
    <name evidence="1" type="ORF">VFH_III035240</name>
</gene>
<name>A0AAV1A1Y3_VICFA</name>
<sequence length="100" mass="11536">MCFWVLFSFSELAGSSREDRRDAGIFAVMIGVIWRRLLDWFLAREDNGSDNVTNHPDVWCPPMEGWLECNIDTSFNSDRGATNRDWCVRDHLSSFIFGVA</sequence>
<organism evidence="1 2">
    <name type="scientific">Vicia faba</name>
    <name type="common">Broad bean</name>
    <name type="synonym">Faba vulgaris</name>
    <dbReference type="NCBI Taxonomy" id="3906"/>
    <lineage>
        <taxon>Eukaryota</taxon>
        <taxon>Viridiplantae</taxon>
        <taxon>Streptophyta</taxon>
        <taxon>Embryophyta</taxon>
        <taxon>Tracheophyta</taxon>
        <taxon>Spermatophyta</taxon>
        <taxon>Magnoliopsida</taxon>
        <taxon>eudicotyledons</taxon>
        <taxon>Gunneridae</taxon>
        <taxon>Pentapetalae</taxon>
        <taxon>rosids</taxon>
        <taxon>fabids</taxon>
        <taxon>Fabales</taxon>
        <taxon>Fabaceae</taxon>
        <taxon>Papilionoideae</taxon>
        <taxon>50 kb inversion clade</taxon>
        <taxon>NPAAA clade</taxon>
        <taxon>Hologalegina</taxon>
        <taxon>IRL clade</taxon>
        <taxon>Fabeae</taxon>
        <taxon>Vicia</taxon>
    </lineage>
</organism>
<keyword evidence="2" id="KW-1185">Reference proteome</keyword>
<protein>
    <recommendedName>
        <fullName evidence="3">Secreted protein</fullName>
    </recommendedName>
</protein>
<proteinExistence type="predicted"/>
<dbReference type="EMBL" id="OX451738">
    <property type="protein sequence ID" value="CAI8602327.1"/>
    <property type="molecule type" value="Genomic_DNA"/>
</dbReference>
<evidence type="ECO:0008006" key="3">
    <source>
        <dbReference type="Google" id="ProtNLM"/>
    </source>
</evidence>